<organism evidence="8 9">
    <name type="scientific">Aspergillus felis</name>
    <dbReference type="NCBI Taxonomy" id="1287682"/>
    <lineage>
        <taxon>Eukaryota</taxon>
        <taxon>Fungi</taxon>
        <taxon>Dikarya</taxon>
        <taxon>Ascomycota</taxon>
        <taxon>Pezizomycotina</taxon>
        <taxon>Eurotiomycetes</taxon>
        <taxon>Eurotiomycetidae</taxon>
        <taxon>Eurotiales</taxon>
        <taxon>Aspergillaceae</taxon>
        <taxon>Aspergillus</taxon>
        <taxon>Aspergillus subgen. Fumigati</taxon>
    </lineage>
</organism>
<dbReference type="PROSITE" id="PS00216">
    <property type="entry name" value="SUGAR_TRANSPORT_1"/>
    <property type="match status" value="1"/>
</dbReference>
<dbReference type="Proteomes" id="UP000654922">
    <property type="component" value="Unassembled WGS sequence"/>
</dbReference>
<evidence type="ECO:0000313" key="8">
    <source>
        <dbReference type="EMBL" id="KAF7166071.1"/>
    </source>
</evidence>
<evidence type="ECO:0000313" key="9">
    <source>
        <dbReference type="Proteomes" id="UP000654922"/>
    </source>
</evidence>
<evidence type="ECO:0000256" key="6">
    <source>
        <dbReference type="SAM" id="Phobius"/>
    </source>
</evidence>
<dbReference type="AlphaFoldDB" id="A0A8H6Q5R3"/>
<feature type="transmembrane region" description="Helical" evidence="6">
    <location>
        <begin position="368"/>
        <end position="389"/>
    </location>
</feature>
<dbReference type="Gene3D" id="1.20.1250.20">
    <property type="entry name" value="MFS general substrate transporter like domains"/>
    <property type="match status" value="1"/>
</dbReference>
<feature type="transmembrane region" description="Helical" evidence="6">
    <location>
        <begin position="401"/>
        <end position="425"/>
    </location>
</feature>
<feature type="transmembrane region" description="Helical" evidence="6">
    <location>
        <begin position="437"/>
        <end position="457"/>
    </location>
</feature>
<evidence type="ECO:0000256" key="1">
    <source>
        <dbReference type="ARBA" id="ARBA00004141"/>
    </source>
</evidence>
<dbReference type="Pfam" id="PF07690">
    <property type="entry name" value="MFS_1"/>
    <property type="match status" value="1"/>
</dbReference>
<comment type="subcellular location">
    <subcellularLocation>
        <location evidence="1">Membrane</location>
        <topology evidence="1">Multi-pass membrane protein</topology>
    </subcellularLocation>
</comment>
<proteinExistence type="predicted"/>
<reference evidence="8" key="1">
    <citation type="submission" date="2020-06" db="EMBL/GenBank/DDBJ databases">
        <title>Draft genome sequences of strains closely related to Aspergillus parafelis and Aspergillus hiratsukae.</title>
        <authorList>
            <person name="Dos Santos R.A.C."/>
            <person name="Rivero-Menendez O."/>
            <person name="Steenwyk J.L."/>
            <person name="Mead M.E."/>
            <person name="Goldman G.H."/>
            <person name="Alastruey-Izquierdo A."/>
            <person name="Rokas A."/>
        </authorList>
    </citation>
    <scope>NUCLEOTIDE SEQUENCE</scope>
    <source>
        <strain evidence="8">CNM-CM5623</strain>
    </source>
</reference>
<feature type="transmembrane region" description="Helical" evidence="6">
    <location>
        <begin position="105"/>
        <end position="124"/>
    </location>
</feature>
<comment type="caution">
    <text evidence="8">The sequence shown here is derived from an EMBL/GenBank/DDBJ whole genome shotgun (WGS) entry which is preliminary data.</text>
</comment>
<evidence type="ECO:0000259" key="7">
    <source>
        <dbReference type="PROSITE" id="PS50850"/>
    </source>
</evidence>
<dbReference type="GO" id="GO:0005886">
    <property type="term" value="C:plasma membrane"/>
    <property type="evidence" value="ECO:0007669"/>
    <property type="project" value="TreeGrafter"/>
</dbReference>
<dbReference type="OrthoDB" id="3936150at2759"/>
<keyword evidence="4 6" id="KW-0472">Membrane</keyword>
<feature type="transmembrane region" description="Helical" evidence="6">
    <location>
        <begin position="75"/>
        <end position="98"/>
    </location>
</feature>
<keyword evidence="2 6" id="KW-0812">Transmembrane</keyword>
<dbReference type="GO" id="GO:0140115">
    <property type="term" value="P:export across plasma membrane"/>
    <property type="evidence" value="ECO:0007669"/>
    <property type="project" value="UniProtKB-ARBA"/>
</dbReference>
<dbReference type="PANTHER" id="PTHR23502:SF182">
    <property type="entry name" value="POLYAMINE TRANSPORTER, PUTATIVE-RELATED"/>
    <property type="match status" value="1"/>
</dbReference>
<accession>A0A8H6Q5R3</accession>
<evidence type="ECO:0000256" key="4">
    <source>
        <dbReference type="ARBA" id="ARBA00023136"/>
    </source>
</evidence>
<protein>
    <recommendedName>
        <fullName evidence="7">Major facilitator superfamily (MFS) profile domain-containing protein</fullName>
    </recommendedName>
</protein>
<feature type="transmembrane region" description="Helical" evidence="6">
    <location>
        <begin position="136"/>
        <end position="157"/>
    </location>
</feature>
<name>A0A8H6Q5R3_9EURO</name>
<feature type="region of interest" description="Disordered" evidence="5">
    <location>
        <begin position="1"/>
        <end position="25"/>
    </location>
</feature>
<dbReference type="SUPFAM" id="SSF103473">
    <property type="entry name" value="MFS general substrate transporter"/>
    <property type="match status" value="1"/>
</dbReference>
<feature type="transmembrane region" description="Helical" evidence="6">
    <location>
        <begin position="262"/>
        <end position="282"/>
    </location>
</feature>
<dbReference type="PANTHER" id="PTHR23502">
    <property type="entry name" value="MAJOR FACILITATOR SUPERFAMILY"/>
    <property type="match status" value="1"/>
</dbReference>
<keyword evidence="3 6" id="KW-1133">Transmembrane helix</keyword>
<dbReference type="GO" id="GO:0000297">
    <property type="term" value="F:spermine transmembrane transporter activity"/>
    <property type="evidence" value="ECO:0007669"/>
    <property type="project" value="TreeGrafter"/>
</dbReference>
<dbReference type="EMBL" id="JACBAE010001309">
    <property type="protein sequence ID" value="KAF7166071.1"/>
    <property type="molecule type" value="Genomic_DNA"/>
</dbReference>
<feature type="transmembrane region" description="Helical" evidence="6">
    <location>
        <begin position="164"/>
        <end position="188"/>
    </location>
</feature>
<dbReference type="GO" id="GO:0015606">
    <property type="term" value="F:spermidine transmembrane transporter activity"/>
    <property type="evidence" value="ECO:0007669"/>
    <property type="project" value="TreeGrafter"/>
</dbReference>
<dbReference type="InterPro" id="IPR036259">
    <property type="entry name" value="MFS_trans_sf"/>
</dbReference>
<gene>
    <name evidence="8" type="ORF">CNMCM5623_009986</name>
</gene>
<dbReference type="InterPro" id="IPR020846">
    <property type="entry name" value="MFS_dom"/>
</dbReference>
<feature type="transmembrane region" description="Helical" evidence="6">
    <location>
        <begin position="34"/>
        <end position="55"/>
    </location>
</feature>
<dbReference type="InterPro" id="IPR005829">
    <property type="entry name" value="Sugar_transporter_CS"/>
</dbReference>
<feature type="transmembrane region" description="Helical" evidence="6">
    <location>
        <begin position="342"/>
        <end position="362"/>
    </location>
</feature>
<evidence type="ECO:0000256" key="3">
    <source>
        <dbReference type="ARBA" id="ARBA00022989"/>
    </source>
</evidence>
<feature type="transmembrane region" description="Helical" evidence="6">
    <location>
        <begin position="302"/>
        <end position="321"/>
    </location>
</feature>
<dbReference type="InterPro" id="IPR011701">
    <property type="entry name" value="MFS"/>
</dbReference>
<sequence length="469" mass="51166">MEAPSSEKSLHEPDLNQIQWDDPREKRNPQNWPVWKKLFHTVVPCILAFVITFGTSVNEAALEILARKFEVSRTISMLTLTLYTLGLAFGPLCIAPLSEIVGRRWVYIITSSLLLAFSAGAGAANNLATLLVCRGLAGFFGSAGVAVGAGTLADIWCLEKEGGLASLFFILGPFLGPTMGPLAGAYVLQDHNNNWRWTQWVMAILCAPVWLGTVLMRETLKQKILAKSNLPEKAILQNGKPTLGQLLTVGLGRPVKMLCTEIIVFSLTLYTAFAYAMIFSYFASSSYVLSIYYGFNWQQIGLSFISVIVGYLLAAFMFGVFDKTLYARAREAGGGTAAPEHRLYSAMAGGILLSIGLFWYSWEAHDGGHWAALVCSGIPFGIGAFSLFLSTITYLVDVYKAGAAASALAANGVIRYILGATFPLFTVQMYQNLGVHWAGSVFSFLSLLLLPIPWVLFKYGPFLRGKGRP</sequence>
<evidence type="ECO:0000256" key="5">
    <source>
        <dbReference type="SAM" id="MobiDB-lite"/>
    </source>
</evidence>
<evidence type="ECO:0000256" key="2">
    <source>
        <dbReference type="ARBA" id="ARBA00022692"/>
    </source>
</evidence>
<feature type="domain" description="Major facilitator superfamily (MFS) profile" evidence="7">
    <location>
        <begin position="40"/>
        <end position="464"/>
    </location>
</feature>
<dbReference type="GO" id="GO:0042908">
    <property type="term" value="P:xenobiotic transport"/>
    <property type="evidence" value="ECO:0007669"/>
    <property type="project" value="UniProtKB-ARBA"/>
</dbReference>
<dbReference type="PROSITE" id="PS50850">
    <property type="entry name" value="MFS"/>
    <property type="match status" value="1"/>
</dbReference>
<feature type="transmembrane region" description="Helical" evidence="6">
    <location>
        <begin position="200"/>
        <end position="217"/>
    </location>
</feature>